<name>A0A0J1B440_9TREE</name>
<dbReference type="GeneID" id="28988133"/>
<feature type="compositionally biased region" description="Polar residues" evidence="2">
    <location>
        <begin position="536"/>
        <end position="546"/>
    </location>
</feature>
<dbReference type="GO" id="GO:0005739">
    <property type="term" value="C:mitochondrion"/>
    <property type="evidence" value="ECO:0007669"/>
    <property type="project" value="TreeGrafter"/>
</dbReference>
<feature type="region of interest" description="Disordered" evidence="2">
    <location>
        <begin position="607"/>
        <end position="650"/>
    </location>
</feature>
<feature type="region of interest" description="Disordered" evidence="2">
    <location>
        <begin position="1"/>
        <end position="21"/>
    </location>
</feature>
<dbReference type="RefSeq" id="XP_018278880.1">
    <property type="nucleotide sequence ID" value="XM_018427530.1"/>
</dbReference>
<dbReference type="Pfam" id="PF12814">
    <property type="entry name" value="Mcp5_PH"/>
    <property type="match status" value="1"/>
</dbReference>
<sequence>MDDPFTSPLAARTPLQQHRPNVVVTSSLEHTPSPELLTPDLNTATLRTRLQAILDDKSRQLANVGSFGQRLLTQQSELEDRIKALGDEQDGDDISEDTRAKLRELEDAMKGWESDNQDIMRDLHGSEFLDVAMTPVPALATPVKANDTGPPPSTLTRRQRNVNQHRAMDMEFATEIGQNLLHEVRRLQALLNERDRTIAESKDAWEAERDTLVTAVRTAEANADQLKDVNWSLEVNLQELRGQHGDVTGSLTKATAEQNRLAKTLAAVREAAETHKLEAERQREIVEELKVKHETEMAQARKTHAGLTRDKSDLLNDLTRMRKDKEALDKRGVREGSPLVHSFTHDTSSDDVFNDDMSFRKRPGFDANDNALSPSQLYASDFDSPDNTPNKSMSRSPMGEMYAEELRIEYEKAQQEIAQLKEQLNSRQQVEDVDEFGAFGGAEESTLKARGGKTPSRGRRGRGGRGFASTISRKLGFPRSSSGLSASGSAADASFQSSPGTPDLLRPDRVGSPEHASPLARRGNLADSLGDDFDNASPTHSRNLSDSSFDALRLSRDLSRQSQDLTLAGPPLALELTQPSSSYADASVMTDDDDWSRQHTATIRPSETMRPSIPSMDRTSPARDVSGEVTPNTRTIPLPARPATADGFRTDTTDAETDFEDARETVGTLTPAYATATAGEDSSASDEDSDQDHSALMRRPGGFSGSLGATLGLGLGAAAVGTGFYEARRISRMKSSDKVRERTVESPIDREIVREVIKEVPVERIVEREVIKEVQVPVEVFVEKIVEKEVPVDRIVEKEVFVDRIVEKEVFVDRIVEKEVIKEVPVEKIVEKIVDRPVEVIVEKIVDRPVEVIVEKIVEKEVIKEVPVEVIKEVPVEIIKEVEVEKVVEKIVEVEKIVTKEVFVDRPVDKIIEIEKIVEKEVIKEVPVDRIVEKIIDRPVEVIVEKPVEVEKLVEKVVEVPKIIEVEKIVEKVVERQVEVPKIVEVEKIVERIVEVPVNVDVERIVEKQVIKEVPVDRMIEVEKIVEKIVETKIEVPVEVPVERIVEVEKIVEKTVEVPKEVIVERVVEKIVEVPVEVEKLVEKVVEKEVIKEVFVDRPVEVVVEKIVDRPVEVEKIVEKETIKTVEVPVEVIKEVPVEVIREIIKEVPVEVIKRVEVPVEVIKEVTKEVPFEVIKEIEVIKEVPVERIIEKEVVREVPVDRIVEKIVYKDAPVTVTETPATPARGRPQTPNRDRALTPTTRQLNVPTPTTSPGSPRTPDLGLFRVSPGANYDFLKSPPPPRERSRSPRLIEGNAAAGVPRSRDLSAEDGEDEGPSPPTPVTPSADRSRPPKMHLPPPPSAPPPPGTLVKKMSMGPPPVPVARAMSPADGIARAVSPTGSTYSRNRRSAPSSAGPAVRVANGTATIHPPQKLFRETSKASLRSQGGSRTTDADAWAKSRESVKRKATQVINEHPRQSTMSGYTSASSSVTDLRELREGAPSFTSSVDSLVAQRRGGAPRQPSTDPATIHAITQTMIGEYLHKYTRRTIGRGMSENRHKRFFWVHPYTKTLYWSSQDPGGGGATESKAKSVFISGIREIDDFNATPPGLYVKSIVISTLGREIQLTAPTKERHDLWLSALNFLLQQGTGTGGTLATRGTTERPRRLSVIPDEHGALRSPVKNQSRLSVRSVDREMLSTPRARPARPASAMSTSGRASSMRARASTAADTYMRRHAVPQPHFGGHRYKGAYKGAPISTATDYEEDDDPDASFEGLDNVRACCDGRHQVGGHVGGHHDSGRVTPATPIRPNTPGASIRSRASSILSTVRRSNAYN</sequence>
<dbReference type="GO" id="GO:0000226">
    <property type="term" value="P:microtubule cytoskeleton organization"/>
    <property type="evidence" value="ECO:0007669"/>
    <property type="project" value="TreeGrafter"/>
</dbReference>
<reference evidence="4 5" key="1">
    <citation type="submission" date="2015-03" db="EMBL/GenBank/DDBJ databases">
        <title>Genomics and transcriptomics of the oil-accumulating basidiomycete yeast T. oleaginosus allow insights into substrate utilization and the diverse evolutionary trajectories of mating systems in fungi.</title>
        <authorList>
            <consortium name="DOE Joint Genome Institute"/>
            <person name="Kourist R."/>
            <person name="Kracht O."/>
            <person name="Bracharz F."/>
            <person name="Lipzen A."/>
            <person name="Nolan M."/>
            <person name="Ohm R."/>
            <person name="Grigoriev I."/>
            <person name="Sun S."/>
            <person name="Heitman J."/>
            <person name="Bruck T."/>
            <person name="Nowrousian M."/>
        </authorList>
    </citation>
    <scope>NUCLEOTIDE SEQUENCE [LARGE SCALE GENOMIC DNA]</scope>
    <source>
        <strain evidence="4 5">IBC0246</strain>
    </source>
</reference>
<dbReference type="GO" id="GO:0005938">
    <property type="term" value="C:cell cortex"/>
    <property type="evidence" value="ECO:0007669"/>
    <property type="project" value="InterPro"/>
</dbReference>
<evidence type="ECO:0000256" key="1">
    <source>
        <dbReference type="SAM" id="Coils"/>
    </source>
</evidence>
<feature type="domain" description="PH" evidence="3">
    <location>
        <begin position="1513"/>
        <end position="1624"/>
    </location>
</feature>
<accession>A0A0J1B440</accession>
<evidence type="ECO:0000313" key="4">
    <source>
        <dbReference type="EMBL" id="KLT42389.1"/>
    </source>
</evidence>
<dbReference type="GO" id="GO:0032065">
    <property type="term" value="P:maintenance of protein location in cell cortex"/>
    <property type="evidence" value="ECO:0007669"/>
    <property type="project" value="InterPro"/>
</dbReference>
<feature type="region of interest" description="Disordered" evidence="2">
    <location>
        <begin position="675"/>
        <end position="701"/>
    </location>
</feature>
<dbReference type="CDD" id="cd13365">
    <property type="entry name" value="PH_PLC_plant-like"/>
    <property type="match status" value="1"/>
</dbReference>
<dbReference type="PROSITE" id="PS50003">
    <property type="entry name" value="PH_DOMAIN"/>
    <property type="match status" value="1"/>
</dbReference>
<feature type="compositionally biased region" description="Polar residues" evidence="2">
    <location>
        <begin position="1377"/>
        <end position="1391"/>
    </location>
</feature>
<organism evidence="4 5">
    <name type="scientific">Cutaneotrichosporon oleaginosum</name>
    <dbReference type="NCBI Taxonomy" id="879819"/>
    <lineage>
        <taxon>Eukaryota</taxon>
        <taxon>Fungi</taxon>
        <taxon>Dikarya</taxon>
        <taxon>Basidiomycota</taxon>
        <taxon>Agaricomycotina</taxon>
        <taxon>Tremellomycetes</taxon>
        <taxon>Trichosporonales</taxon>
        <taxon>Trichosporonaceae</taxon>
        <taxon>Cutaneotrichosporon</taxon>
    </lineage>
</organism>
<feature type="compositionally biased region" description="Polar residues" evidence="2">
    <location>
        <begin position="385"/>
        <end position="395"/>
    </location>
</feature>
<evidence type="ECO:0000313" key="5">
    <source>
        <dbReference type="Proteomes" id="UP000053611"/>
    </source>
</evidence>
<dbReference type="Proteomes" id="UP000053611">
    <property type="component" value="Unassembled WGS sequence"/>
</dbReference>
<feature type="region of interest" description="Disordered" evidence="2">
    <location>
        <begin position="1658"/>
        <end position="1698"/>
    </location>
</feature>
<feature type="compositionally biased region" description="Pro residues" evidence="2">
    <location>
        <begin position="1333"/>
        <end position="1346"/>
    </location>
</feature>
<dbReference type="InterPro" id="IPR053005">
    <property type="entry name" value="Nuclear_Pos-Cytoskel_Interact"/>
</dbReference>
<dbReference type="SUPFAM" id="SSF50729">
    <property type="entry name" value="PH domain-like"/>
    <property type="match status" value="1"/>
</dbReference>
<feature type="compositionally biased region" description="Basic and acidic residues" evidence="2">
    <location>
        <begin position="1430"/>
        <end position="1443"/>
    </location>
</feature>
<feature type="compositionally biased region" description="Low complexity" evidence="2">
    <location>
        <begin position="1457"/>
        <end position="1470"/>
    </location>
</feature>
<dbReference type="PANTHER" id="PTHR28190">
    <property type="entry name" value="NUCLEAR MIGRATION PROTEIN NUM1"/>
    <property type="match status" value="1"/>
</dbReference>
<feature type="region of interest" description="Disordered" evidence="2">
    <location>
        <begin position="437"/>
        <end position="546"/>
    </location>
</feature>
<gene>
    <name evidence="4" type="ORF">CC85DRAFT_93486</name>
</gene>
<keyword evidence="1" id="KW-0175">Coiled coil</keyword>
<dbReference type="InterPro" id="IPR001849">
    <property type="entry name" value="PH_domain"/>
</dbReference>
<evidence type="ECO:0000259" key="3">
    <source>
        <dbReference type="PROSITE" id="PS50003"/>
    </source>
</evidence>
<proteinExistence type="predicted"/>
<keyword evidence="5" id="KW-1185">Reference proteome</keyword>
<dbReference type="OrthoDB" id="2149224at2759"/>
<protein>
    <recommendedName>
        <fullName evidence="3">PH domain-containing protein</fullName>
    </recommendedName>
</protein>
<dbReference type="EMBL" id="KQ087206">
    <property type="protein sequence ID" value="KLT42389.1"/>
    <property type="molecule type" value="Genomic_DNA"/>
</dbReference>
<dbReference type="InterPro" id="IPR024774">
    <property type="entry name" value="PH_dom-Mcp5-type"/>
</dbReference>
<feature type="compositionally biased region" description="Low complexity" evidence="2">
    <location>
        <begin position="1247"/>
        <end position="1259"/>
    </location>
</feature>
<dbReference type="GO" id="GO:0015631">
    <property type="term" value="F:tubulin binding"/>
    <property type="evidence" value="ECO:0007669"/>
    <property type="project" value="TreeGrafter"/>
</dbReference>
<dbReference type="PANTHER" id="PTHR28190:SF1">
    <property type="entry name" value="NUCLEAR MIGRATION PROTEIN NUM1"/>
    <property type="match status" value="1"/>
</dbReference>
<evidence type="ECO:0000256" key="2">
    <source>
        <dbReference type="SAM" id="MobiDB-lite"/>
    </source>
</evidence>
<feature type="coiled-coil region" evidence="1">
    <location>
        <begin position="269"/>
        <end position="331"/>
    </location>
</feature>
<feature type="compositionally biased region" description="Low complexity" evidence="2">
    <location>
        <begin position="480"/>
        <end position="498"/>
    </location>
</feature>
<feature type="compositionally biased region" description="Low complexity" evidence="2">
    <location>
        <begin position="1678"/>
        <end position="1698"/>
    </location>
</feature>
<feature type="region of interest" description="Disordered" evidence="2">
    <location>
        <begin position="1218"/>
        <end position="1505"/>
    </location>
</feature>
<feature type="region of interest" description="Disordered" evidence="2">
    <location>
        <begin position="1769"/>
        <end position="1794"/>
    </location>
</feature>
<feature type="coiled-coil region" evidence="1">
    <location>
        <begin position="403"/>
        <end position="430"/>
    </location>
</feature>
<dbReference type="GO" id="GO:0005543">
    <property type="term" value="F:phospholipid binding"/>
    <property type="evidence" value="ECO:0007669"/>
    <property type="project" value="InterPro"/>
</dbReference>
<feature type="coiled-coil region" evidence="1">
    <location>
        <begin position="95"/>
        <end position="122"/>
    </location>
</feature>
<dbReference type="SMART" id="SM00233">
    <property type="entry name" value="PH"/>
    <property type="match status" value="1"/>
</dbReference>
<feature type="region of interest" description="Disordered" evidence="2">
    <location>
        <begin position="364"/>
        <end position="397"/>
    </location>
</feature>
<dbReference type="STRING" id="879819.A0A0J1B440"/>
<feature type="compositionally biased region" description="Polar residues" evidence="2">
    <location>
        <begin position="1418"/>
        <end position="1429"/>
    </location>
</feature>